<dbReference type="Pfam" id="PF04613">
    <property type="entry name" value="LpxD"/>
    <property type="match status" value="1"/>
</dbReference>
<dbReference type="eggNOG" id="COG1044">
    <property type="taxonomic scope" value="Bacteria"/>
</dbReference>
<keyword evidence="4 7" id="KW-0677">Repeat</keyword>
<dbReference type="OrthoDB" id="9784739at2"/>
<feature type="active site" description="Proton acceptor" evidence="7">
    <location>
        <position position="240"/>
    </location>
</feature>
<name>A0A084CNY4_9GAMM</name>
<comment type="catalytic activity">
    <reaction evidence="7">
        <text>a UDP-3-O-[(3R)-3-hydroxyacyl]-alpha-D-glucosamine + a (3R)-hydroxyacyl-[ACP] = a UDP-2-N,3-O-bis[(3R)-3-hydroxyacyl]-alpha-D-glucosamine + holo-[ACP] + H(+)</text>
        <dbReference type="Rhea" id="RHEA:53836"/>
        <dbReference type="Rhea" id="RHEA-COMP:9685"/>
        <dbReference type="Rhea" id="RHEA-COMP:9945"/>
        <dbReference type="ChEBI" id="CHEBI:15378"/>
        <dbReference type="ChEBI" id="CHEBI:64479"/>
        <dbReference type="ChEBI" id="CHEBI:78827"/>
        <dbReference type="ChEBI" id="CHEBI:137740"/>
        <dbReference type="ChEBI" id="CHEBI:137748"/>
        <dbReference type="EC" id="2.3.1.191"/>
    </reaction>
</comment>
<keyword evidence="3 7" id="KW-0808">Transferase</keyword>
<comment type="pathway">
    <text evidence="7">Bacterial outer membrane biogenesis; LPS lipid A biosynthesis.</text>
</comment>
<dbReference type="InterPro" id="IPR007691">
    <property type="entry name" value="LpxD"/>
</dbReference>
<comment type="function">
    <text evidence="7">Catalyzes the N-acylation of UDP-3-O-acylglucosamine using 3-hydroxyacyl-ACP as the acyl donor. Is involved in the biosynthesis of lipid A, a phosphorylated glycolipid that anchors the lipopolysaccharide to the outer membrane of the cell.</text>
</comment>
<dbReference type="NCBIfam" id="TIGR01853">
    <property type="entry name" value="lipid_A_lpxD"/>
    <property type="match status" value="1"/>
</dbReference>
<evidence type="ECO:0000313" key="9">
    <source>
        <dbReference type="EMBL" id="KEY91513.1"/>
    </source>
</evidence>
<reference evidence="9 10" key="1">
    <citation type="submission" date="2014-03" db="EMBL/GenBank/DDBJ databases">
        <title>Selection and divergence in the genomes of co-occurring obligate luminous symbionts with specific hosts.</title>
        <authorList>
            <person name="Hendry T.A."/>
            <person name="de Wet J.R."/>
            <person name="Dunlap P.V."/>
        </authorList>
    </citation>
    <scope>NUCLEOTIDE SEQUENCE [LARGE SCALE GENOMIC DNA]</scope>
    <source>
        <strain evidence="9 10">Ppalp.1</strain>
    </source>
</reference>
<evidence type="ECO:0000256" key="3">
    <source>
        <dbReference type="ARBA" id="ARBA00022679"/>
    </source>
</evidence>
<keyword evidence="10" id="KW-1185">Reference proteome</keyword>
<evidence type="ECO:0000313" key="10">
    <source>
        <dbReference type="Proteomes" id="UP000053784"/>
    </source>
</evidence>
<dbReference type="NCBIfam" id="NF002060">
    <property type="entry name" value="PRK00892.1"/>
    <property type="match status" value="1"/>
</dbReference>
<feature type="domain" description="UDP-3-O-[3-hydroxymyristoyl] glucosamine N-acyltransferase non-repeat region" evidence="8">
    <location>
        <begin position="24"/>
        <end position="89"/>
    </location>
</feature>
<dbReference type="InterPro" id="IPR001451">
    <property type="entry name" value="Hexapep"/>
</dbReference>
<comment type="subunit">
    <text evidence="7">Homotrimer.</text>
</comment>
<dbReference type="Proteomes" id="UP000053784">
    <property type="component" value="Unassembled WGS sequence"/>
</dbReference>
<evidence type="ECO:0000259" key="8">
    <source>
        <dbReference type="Pfam" id="PF04613"/>
    </source>
</evidence>
<dbReference type="Gene3D" id="2.160.10.10">
    <property type="entry name" value="Hexapeptide repeat proteins"/>
    <property type="match status" value="1"/>
</dbReference>
<dbReference type="InterPro" id="IPR020573">
    <property type="entry name" value="UDP_GlcNAc_AcTrfase_non-rep"/>
</dbReference>
<evidence type="ECO:0000256" key="2">
    <source>
        <dbReference type="ARBA" id="ARBA00022556"/>
    </source>
</evidence>
<evidence type="ECO:0000256" key="5">
    <source>
        <dbReference type="ARBA" id="ARBA00023098"/>
    </source>
</evidence>
<dbReference type="GO" id="GO:0016410">
    <property type="term" value="F:N-acyltransferase activity"/>
    <property type="evidence" value="ECO:0007669"/>
    <property type="project" value="InterPro"/>
</dbReference>
<dbReference type="STRING" id="1179155.CF67_14125"/>
<comment type="caution">
    <text evidence="9">The sequence shown here is derived from an EMBL/GenBank/DDBJ whole genome shotgun (WGS) entry which is preliminary data.</text>
</comment>
<dbReference type="GO" id="GO:0103118">
    <property type="term" value="F:UDP-3-O-[(3R)-3-hydroxyacyl]-glucosamine N-acyltransferase activity"/>
    <property type="evidence" value="ECO:0007669"/>
    <property type="project" value="UniProtKB-EC"/>
</dbReference>
<keyword evidence="6 7" id="KW-0012">Acyltransferase</keyword>
<dbReference type="EC" id="2.3.1.191" evidence="7"/>
<gene>
    <name evidence="9" type="primary">ipxD</name>
    <name evidence="7" type="synonym">lpxD</name>
    <name evidence="9" type="ORF">CF67_14125</name>
</gene>
<sequence length="345" mass="36272">MTKLTLAELACITGGVLLGDPHLIVTSVSAIDKAGEESVTFLSNPKYAKYLKDCKARIVIVEKGAQLANCKGNLLVVTDPYVAFAKIAQVLDTTPKPEEGISSSAVISKSAKLGANVSVGANSVIELGVEISDNAVIGAGCFIGKNAKIGSDTRLWANVTLYHGVIVGKNCLIQSGAVVGADGFGYANESGEWIKIPQIGAVHIGNRVEIGACTTIDRGALDNTVIEDNVVLDNQLQIAHNVHVGYGTAIAGGTIIAGSTIIGKHCTIGGGSVINGHIKIADDVTITGMSMVMRGISEKGVYSSGVPLQPNKKWRKTATLVHRINEMNERIKRVERLFEEQGKKS</sequence>
<organism evidence="9 10">
    <name type="scientific">Candidatus Photodesmus blepharonis</name>
    <dbReference type="NCBI Taxonomy" id="1179155"/>
    <lineage>
        <taxon>Bacteria</taxon>
        <taxon>Pseudomonadati</taxon>
        <taxon>Pseudomonadota</taxon>
        <taxon>Gammaproteobacteria</taxon>
        <taxon>Vibrionales</taxon>
        <taxon>Vibrionaceae</taxon>
        <taxon>Candidatus Photodesmus</taxon>
    </lineage>
</organism>
<keyword evidence="5 7" id="KW-0443">Lipid metabolism</keyword>
<dbReference type="InterPro" id="IPR011004">
    <property type="entry name" value="Trimer_LpxA-like_sf"/>
</dbReference>
<protein>
    <recommendedName>
        <fullName evidence="7">UDP-3-O-acylglucosamine N-acyltransferase</fullName>
        <ecNumber evidence="7">2.3.1.191</ecNumber>
    </recommendedName>
</protein>
<dbReference type="RefSeq" id="WP_034413365.1">
    <property type="nucleotide sequence ID" value="NZ_JGVK01000006.1"/>
</dbReference>
<dbReference type="GO" id="GO:0016020">
    <property type="term" value="C:membrane"/>
    <property type="evidence" value="ECO:0007669"/>
    <property type="project" value="GOC"/>
</dbReference>
<dbReference type="PANTHER" id="PTHR43378:SF2">
    <property type="entry name" value="UDP-3-O-ACYLGLUCOSAMINE N-ACYLTRANSFERASE 1, MITOCHONDRIAL-RELATED"/>
    <property type="match status" value="1"/>
</dbReference>
<dbReference type="CDD" id="cd03352">
    <property type="entry name" value="LbH_LpxD"/>
    <property type="match status" value="1"/>
</dbReference>
<proteinExistence type="inferred from homology"/>
<dbReference type="FunFam" id="2.160.10.10:FF:000005">
    <property type="entry name" value="UDP-3-O-(3-hydroxymyristoyl)glucosamine N-acyltransferase"/>
    <property type="match status" value="1"/>
</dbReference>
<keyword evidence="1 7" id="KW-0444">Lipid biosynthesis</keyword>
<dbReference type="AlphaFoldDB" id="A0A084CNY4"/>
<comment type="similarity">
    <text evidence="7">Belongs to the transferase hexapeptide repeat family. LpxD subfamily.</text>
</comment>
<dbReference type="Gene3D" id="1.20.5.170">
    <property type="match status" value="1"/>
</dbReference>
<evidence type="ECO:0000256" key="4">
    <source>
        <dbReference type="ARBA" id="ARBA00022737"/>
    </source>
</evidence>
<evidence type="ECO:0000256" key="1">
    <source>
        <dbReference type="ARBA" id="ARBA00022516"/>
    </source>
</evidence>
<dbReference type="GO" id="GO:0009245">
    <property type="term" value="P:lipid A biosynthetic process"/>
    <property type="evidence" value="ECO:0007669"/>
    <property type="project" value="UniProtKB-UniRule"/>
</dbReference>
<dbReference type="UniPathway" id="UPA00973"/>
<dbReference type="Pfam" id="PF00132">
    <property type="entry name" value="Hexapep"/>
    <property type="match status" value="1"/>
</dbReference>
<dbReference type="Gene3D" id="3.40.1390.10">
    <property type="entry name" value="MurE/MurF, N-terminal domain"/>
    <property type="match status" value="1"/>
</dbReference>
<accession>A0A084CNY4</accession>
<dbReference type="SUPFAM" id="SSF51161">
    <property type="entry name" value="Trimeric LpxA-like enzymes"/>
    <property type="match status" value="1"/>
</dbReference>
<evidence type="ECO:0000256" key="6">
    <source>
        <dbReference type="ARBA" id="ARBA00023315"/>
    </source>
</evidence>
<dbReference type="EMBL" id="JGVK01000006">
    <property type="protein sequence ID" value="KEY91513.1"/>
    <property type="molecule type" value="Genomic_DNA"/>
</dbReference>
<dbReference type="Pfam" id="PF14602">
    <property type="entry name" value="Hexapep_2"/>
    <property type="match status" value="2"/>
</dbReference>
<keyword evidence="2 7" id="KW-0441">Lipid A biosynthesis</keyword>
<dbReference type="PANTHER" id="PTHR43378">
    <property type="entry name" value="UDP-3-O-ACYLGLUCOSAMINE N-ACYLTRANSFERASE"/>
    <property type="match status" value="1"/>
</dbReference>
<evidence type="ECO:0000256" key="7">
    <source>
        <dbReference type="HAMAP-Rule" id="MF_00523"/>
    </source>
</evidence>
<dbReference type="HAMAP" id="MF_00523">
    <property type="entry name" value="LpxD"/>
    <property type="match status" value="1"/>
</dbReference>